<reference evidence="4 5" key="1">
    <citation type="journal article" date="2021" name="Microbiol. Resour. Announc.">
        <title>Draft Genome Sequence of Coralloluteibacterium stylophorae LMG 29479T.</title>
        <authorList>
            <person name="Karlyshev A.V."/>
            <person name="Kudryashova E.B."/>
            <person name="Ariskina E.V."/>
            <person name="Conroy A.P."/>
            <person name="Abidueva E.Y."/>
        </authorList>
    </citation>
    <scope>NUCLEOTIDE SEQUENCE [LARGE SCALE GENOMIC DNA]</scope>
    <source>
        <strain evidence="4 5">LMG 29479</strain>
    </source>
</reference>
<dbReference type="Proteomes" id="UP000675747">
    <property type="component" value="Unassembled WGS sequence"/>
</dbReference>
<protein>
    <submittedName>
        <fullName evidence="3">Exopolysaccharide biosynthesis protein</fullName>
    </submittedName>
</protein>
<dbReference type="EMBL" id="JAGQFT010000050">
    <property type="protein sequence ID" value="MBR0562425.1"/>
    <property type="molecule type" value="Genomic_DNA"/>
</dbReference>
<feature type="compositionally biased region" description="Low complexity" evidence="1">
    <location>
        <begin position="1"/>
        <end position="10"/>
    </location>
</feature>
<dbReference type="InterPro" id="IPR010331">
    <property type="entry name" value="ExoD"/>
</dbReference>
<feature type="transmembrane region" description="Helical" evidence="2">
    <location>
        <begin position="75"/>
        <end position="95"/>
    </location>
</feature>
<dbReference type="PIRSF" id="PIRSF033239">
    <property type="entry name" value="ExoD"/>
    <property type="match status" value="1"/>
</dbReference>
<proteinExistence type="predicted"/>
<evidence type="ECO:0000256" key="2">
    <source>
        <dbReference type="SAM" id="Phobius"/>
    </source>
</evidence>
<dbReference type="RefSeq" id="WP_211926369.1">
    <property type="nucleotide sequence ID" value="NZ_JAGQFT020000012.1"/>
</dbReference>
<evidence type="ECO:0000313" key="3">
    <source>
        <dbReference type="EMBL" id="MBR0562425.1"/>
    </source>
</evidence>
<keyword evidence="5" id="KW-1185">Reference proteome</keyword>
<dbReference type="Pfam" id="PF06055">
    <property type="entry name" value="ExoD"/>
    <property type="match status" value="1"/>
</dbReference>
<name>A0A8J7VSP1_9GAMM</name>
<dbReference type="PANTHER" id="PTHR41795">
    <property type="entry name" value="EXOPOLYSACCHARIDE SYNTHESIS PROTEIN"/>
    <property type="match status" value="1"/>
</dbReference>
<keyword evidence="2" id="KW-0472">Membrane</keyword>
<feature type="compositionally biased region" description="Basic and acidic residues" evidence="1">
    <location>
        <begin position="11"/>
        <end position="21"/>
    </location>
</feature>
<sequence>MAAPRPQPQQQDDRREDDAPHDLSGVLDRMHHASDEHPELEKVSLRHVLDAVGERSFGTLLIVPGLVALSPLSGIPGMPTTMGLLVILISGQLLLGRRSFWMPGFILDRCIGRRRFDRALDFMARPARWIDRPLQRRLTWLTKGPGLYVVAACCLLVAATMPPLELLPFAASAAGLAITLFALSLIARDGLLALLGVLVTGGLAFFAIRFFFF</sequence>
<keyword evidence="2" id="KW-1133">Transmembrane helix</keyword>
<dbReference type="AlphaFoldDB" id="A0A8J7VSP1"/>
<keyword evidence="2" id="KW-0812">Transmembrane</keyword>
<feature type="transmembrane region" description="Helical" evidence="2">
    <location>
        <begin position="138"/>
        <end position="160"/>
    </location>
</feature>
<feature type="transmembrane region" description="Helical" evidence="2">
    <location>
        <begin position="191"/>
        <end position="212"/>
    </location>
</feature>
<reference evidence="3" key="2">
    <citation type="submission" date="2021-04" db="EMBL/GenBank/DDBJ databases">
        <authorList>
            <person name="Karlyshev A.V."/>
        </authorList>
    </citation>
    <scope>NUCLEOTIDE SEQUENCE</scope>
    <source>
        <strain evidence="3">LMG 29479</strain>
    </source>
</reference>
<feature type="transmembrane region" description="Helical" evidence="2">
    <location>
        <begin position="166"/>
        <end position="186"/>
    </location>
</feature>
<dbReference type="EMBL" id="JAGQFT020000012">
    <property type="protein sequence ID" value="MBS7458630.1"/>
    <property type="molecule type" value="Genomic_DNA"/>
</dbReference>
<evidence type="ECO:0000313" key="4">
    <source>
        <dbReference type="EMBL" id="MBS7458630.1"/>
    </source>
</evidence>
<gene>
    <name evidence="4" type="ORF">KB893_015930</name>
    <name evidence="3" type="ORF">KB893_07850</name>
</gene>
<evidence type="ECO:0000313" key="5">
    <source>
        <dbReference type="Proteomes" id="UP000675747"/>
    </source>
</evidence>
<dbReference type="PANTHER" id="PTHR41795:SF1">
    <property type="entry name" value="EXOPOLYSACCHARIDE SYNTHESIS PROTEIN"/>
    <property type="match status" value="1"/>
</dbReference>
<feature type="region of interest" description="Disordered" evidence="1">
    <location>
        <begin position="1"/>
        <end position="23"/>
    </location>
</feature>
<evidence type="ECO:0000256" key="1">
    <source>
        <dbReference type="SAM" id="MobiDB-lite"/>
    </source>
</evidence>
<organism evidence="3">
    <name type="scientific">Coralloluteibacterium stylophorae</name>
    <dbReference type="NCBI Taxonomy" id="1776034"/>
    <lineage>
        <taxon>Bacteria</taxon>
        <taxon>Pseudomonadati</taxon>
        <taxon>Pseudomonadota</taxon>
        <taxon>Gammaproteobacteria</taxon>
        <taxon>Lysobacterales</taxon>
        <taxon>Lysobacteraceae</taxon>
        <taxon>Coralloluteibacterium</taxon>
    </lineage>
</organism>
<comment type="caution">
    <text evidence="3">The sequence shown here is derived from an EMBL/GenBank/DDBJ whole genome shotgun (WGS) entry which is preliminary data.</text>
</comment>
<accession>A0A8J7VSP1</accession>